<accession>C8X721</accession>
<dbReference type="AlphaFoldDB" id="C8X721"/>
<organism evidence="2 3">
    <name type="scientific">Nakamurella multipartita (strain ATCC 700099 / DSM 44233 / CIP 104796 / JCM 9543 / NBRC 105858 / Y-104)</name>
    <name type="common">Microsphaera multipartita</name>
    <dbReference type="NCBI Taxonomy" id="479431"/>
    <lineage>
        <taxon>Bacteria</taxon>
        <taxon>Bacillati</taxon>
        <taxon>Actinomycetota</taxon>
        <taxon>Actinomycetes</taxon>
        <taxon>Nakamurellales</taxon>
        <taxon>Nakamurellaceae</taxon>
        <taxon>Nakamurella</taxon>
    </lineage>
</organism>
<name>C8X721_NAKMY</name>
<dbReference type="EMBL" id="CP001737">
    <property type="protein sequence ID" value="ACV76890.1"/>
    <property type="molecule type" value="Genomic_DNA"/>
</dbReference>
<feature type="region of interest" description="Disordered" evidence="1">
    <location>
        <begin position="189"/>
        <end position="208"/>
    </location>
</feature>
<sequence>MNAEWVSCIVGDLAKDPTLVQRGDLIQYELWETPDGPARYRALIKVAEVTPGSQVRIAGWEDTTYFDRDGAVTSTYSGYGSVFAARWDPIRVLRGGAPEIFEGERVDEVRAALDSYAAGNASFDDVKATVDTAVFSIGIGPGRNLEEVHRRAEEAPLTEPNTFDQVLWLPLLSKQITLDQRGELFELAHFTNGGGGRPRRPSSDQPDE</sequence>
<dbReference type="RefSeq" id="WP_015745808.1">
    <property type="nucleotide sequence ID" value="NC_013235.1"/>
</dbReference>
<gene>
    <name evidence="2" type="ordered locus">Namu_0471</name>
</gene>
<evidence type="ECO:0000313" key="3">
    <source>
        <dbReference type="Proteomes" id="UP000002218"/>
    </source>
</evidence>
<dbReference type="HOGENOM" id="CLU_1319809_0_0_11"/>
<reference evidence="2 3" key="2">
    <citation type="journal article" date="2010" name="Stand. Genomic Sci.">
        <title>Complete genome sequence of Nakamurella multipartita type strain (Y-104).</title>
        <authorList>
            <person name="Tice H."/>
            <person name="Mayilraj S."/>
            <person name="Sims D."/>
            <person name="Lapidus A."/>
            <person name="Nolan M."/>
            <person name="Lucas S."/>
            <person name="Glavina Del Rio T."/>
            <person name="Copeland A."/>
            <person name="Cheng J.F."/>
            <person name="Meincke L."/>
            <person name="Bruce D."/>
            <person name="Goodwin L."/>
            <person name="Pitluck S."/>
            <person name="Ivanova N."/>
            <person name="Mavromatis K."/>
            <person name="Ovchinnikova G."/>
            <person name="Pati A."/>
            <person name="Chen A."/>
            <person name="Palaniappan K."/>
            <person name="Land M."/>
            <person name="Hauser L."/>
            <person name="Chang Y.J."/>
            <person name="Jeffries C.D."/>
            <person name="Detter J.C."/>
            <person name="Brettin T."/>
            <person name="Rohde M."/>
            <person name="Goker M."/>
            <person name="Bristow J."/>
            <person name="Eisen J.A."/>
            <person name="Markowitz V."/>
            <person name="Hugenholtz P."/>
            <person name="Kyrpides N.C."/>
            <person name="Klenk H.P."/>
            <person name="Chen F."/>
        </authorList>
    </citation>
    <scope>NUCLEOTIDE SEQUENCE [LARGE SCALE GENOMIC DNA]</scope>
    <source>
        <strain evidence="3">ATCC 700099 / DSM 44233 / CIP 104796 / JCM 9543 / NBRC 105858 / Y-104</strain>
    </source>
</reference>
<evidence type="ECO:0000256" key="1">
    <source>
        <dbReference type="SAM" id="MobiDB-lite"/>
    </source>
</evidence>
<reference evidence="3" key="1">
    <citation type="submission" date="2009-09" db="EMBL/GenBank/DDBJ databases">
        <title>The complete genome of Nakamurella multipartita DSM 44233.</title>
        <authorList>
            <consortium name="US DOE Joint Genome Institute (JGI-PGF)"/>
            <person name="Lucas S."/>
            <person name="Copeland A."/>
            <person name="Lapidus A."/>
            <person name="Glavina del Rio T."/>
            <person name="Dalin E."/>
            <person name="Tice H."/>
            <person name="Bruce D."/>
            <person name="Goodwin L."/>
            <person name="Pitluck S."/>
            <person name="Kyrpides N."/>
            <person name="Mavromatis K."/>
            <person name="Ivanova N."/>
            <person name="Ovchinnikova G."/>
            <person name="Sims D."/>
            <person name="Meincke L."/>
            <person name="Brettin T."/>
            <person name="Detter J.C."/>
            <person name="Han C."/>
            <person name="Larimer F."/>
            <person name="Land M."/>
            <person name="Hauser L."/>
            <person name="Markowitz V."/>
            <person name="Cheng J.-F."/>
            <person name="Hugenholtz P."/>
            <person name="Woyke T."/>
            <person name="Wu D."/>
            <person name="Klenk H.-P."/>
            <person name="Eisen J.A."/>
        </authorList>
    </citation>
    <scope>NUCLEOTIDE SEQUENCE [LARGE SCALE GENOMIC DNA]</scope>
    <source>
        <strain evidence="3">ATCC 700099 / DSM 44233 / CIP 104796 / JCM 9543 / NBRC 105858 / Y-104</strain>
    </source>
</reference>
<protein>
    <submittedName>
        <fullName evidence="2">Uncharacterized protein</fullName>
    </submittedName>
</protein>
<dbReference type="Proteomes" id="UP000002218">
    <property type="component" value="Chromosome"/>
</dbReference>
<dbReference type="InParanoid" id="C8X721"/>
<proteinExistence type="predicted"/>
<keyword evidence="3" id="KW-1185">Reference proteome</keyword>
<evidence type="ECO:0000313" key="2">
    <source>
        <dbReference type="EMBL" id="ACV76890.1"/>
    </source>
</evidence>
<dbReference type="KEGG" id="nml:Namu_0471"/>
<dbReference type="STRING" id="479431.Namu_0471"/>